<evidence type="ECO:0000256" key="3">
    <source>
        <dbReference type="ARBA" id="ARBA00022552"/>
    </source>
</evidence>
<dbReference type="Pfam" id="PF00400">
    <property type="entry name" value="WD40"/>
    <property type="match status" value="1"/>
</dbReference>
<protein>
    <recommendedName>
        <fullName evidence="7">U three protein 7</fullName>
    </recommendedName>
</protein>
<evidence type="ECO:0000313" key="11">
    <source>
        <dbReference type="EMBL" id="RKP00275.1"/>
    </source>
</evidence>
<evidence type="ECO:0000256" key="7">
    <source>
        <dbReference type="ARBA" id="ARBA00076453"/>
    </source>
</evidence>
<dbReference type="Pfam" id="PF08149">
    <property type="entry name" value="BING4CT"/>
    <property type="match status" value="1"/>
</dbReference>
<dbReference type="EMBL" id="ML014225">
    <property type="protein sequence ID" value="RKP00275.1"/>
    <property type="molecule type" value="Genomic_DNA"/>
</dbReference>
<evidence type="ECO:0000256" key="2">
    <source>
        <dbReference type="ARBA" id="ARBA00004604"/>
    </source>
</evidence>
<evidence type="ECO:0000256" key="4">
    <source>
        <dbReference type="ARBA" id="ARBA00022574"/>
    </source>
</evidence>
<feature type="compositionally biased region" description="Low complexity" evidence="9">
    <location>
        <begin position="445"/>
        <end position="466"/>
    </location>
</feature>
<dbReference type="InterPro" id="IPR001680">
    <property type="entry name" value="WD40_rpt"/>
</dbReference>
<dbReference type="STRING" id="1555241.A0A4P9X5A7"/>
<sequence>MPTKAIKDKRAKAKVRQSQLQDAAHALRAQQLEVLMPGQTGFLEAEHEMEHTERMTQQQLAAHVDLQSQRKIFDIALPDFGPYSCAYTRSGRELLLGGRNGHIATFDWKAGKLGCELQVQESVHDVVWLHNETLFAVAQKKSLFIYDNQGIEIHCLRKHVEPRALAFLPYHFLLASIGNQGILRYQDVSTGKLIAECKTHYGACSTMRQNPQNAVLHLGHTNGRVTLWSPNNGDKPLVNLFAHTAPVHSVDVDLSGHYLATSGMEGAVKIWDLRMFKATHTYRFPQAVRQLALSQTGVLGTLQGGRAVFYKDALRVPDAPPYMTHTLQPGQAPAARLAFCPFEDVVGIGHAGGFSSILIPGAGEANFDTLEANPYQTVKQRQESEVHALLDRVPAETIGLETDTIGQIRQDAPDHDGGGAAAAAIGPKAGSQMGARHLKLQAATAAAPAGSASPAADGADGDAPPAKKLTKQQRKIQNRKLRRKMGEYSNVMDARKLAAKEAHERKVEAAREAQEAALRGDVAGYDPLSRFAVKR</sequence>
<reference evidence="12" key="1">
    <citation type="journal article" date="2018" name="Nat. Microbiol.">
        <title>Leveraging single-cell genomics to expand the fungal tree of life.</title>
        <authorList>
            <person name="Ahrendt S.R."/>
            <person name="Quandt C.A."/>
            <person name="Ciobanu D."/>
            <person name="Clum A."/>
            <person name="Salamov A."/>
            <person name="Andreopoulos B."/>
            <person name="Cheng J.F."/>
            <person name="Woyke T."/>
            <person name="Pelin A."/>
            <person name="Henrissat B."/>
            <person name="Reynolds N.K."/>
            <person name="Benny G.L."/>
            <person name="Smith M.E."/>
            <person name="James T.Y."/>
            <person name="Grigoriev I.V."/>
        </authorList>
    </citation>
    <scope>NUCLEOTIDE SEQUENCE [LARGE SCALE GENOMIC DNA]</scope>
    <source>
        <strain evidence="12">ATCC 52028</strain>
    </source>
</reference>
<dbReference type="InterPro" id="IPR015943">
    <property type="entry name" value="WD40/YVTN_repeat-like_dom_sf"/>
</dbReference>
<accession>A0A4P9X5A7</accession>
<keyword evidence="4 8" id="KW-0853">WD repeat</keyword>
<keyword evidence="5" id="KW-0677">Repeat</keyword>
<comment type="function">
    <text evidence="1">Involved in nucleolar processing of pre-18S ribosomal RNA.</text>
</comment>
<dbReference type="GO" id="GO:0000462">
    <property type="term" value="P:maturation of SSU-rRNA from tricistronic rRNA transcript (SSU-rRNA, 5.8S rRNA, LSU-rRNA)"/>
    <property type="evidence" value="ECO:0007669"/>
    <property type="project" value="TreeGrafter"/>
</dbReference>
<comment type="subcellular location">
    <subcellularLocation>
        <location evidence="2">Nucleus</location>
        <location evidence="2">Nucleolus</location>
    </subcellularLocation>
</comment>
<organism evidence="11 12">
    <name type="scientific">Caulochytrium protostelioides</name>
    <dbReference type="NCBI Taxonomy" id="1555241"/>
    <lineage>
        <taxon>Eukaryota</taxon>
        <taxon>Fungi</taxon>
        <taxon>Fungi incertae sedis</taxon>
        <taxon>Chytridiomycota</taxon>
        <taxon>Chytridiomycota incertae sedis</taxon>
        <taxon>Chytridiomycetes</taxon>
        <taxon>Caulochytriales</taxon>
        <taxon>Caulochytriaceae</taxon>
        <taxon>Caulochytrium</taxon>
    </lineage>
</organism>
<evidence type="ECO:0000313" key="12">
    <source>
        <dbReference type="Proteomes" id="UP000274922"/>
    </source>
</evidence>
<keyword evidence="12" id="KW-1185">Reference proteome</keyword>
<gene>
    <name evidence="11" type="ORF">CXG81DRAFT_13422</name>
</gene>
<dbReference type="SUPFAM" id="SSF50978">
    <property type="entry name" value="WD40 repeat-like"/>
    <property type="match status" value="1"/>
</dbReference>
<evidence type="ECO:0000256" key="9">
    <source>
        <dbReference type="SAM" id="MobiDB-lite"/>
    </source>
</evidence>
<evidence type="ECO:0000256" key="8">
    <source>
        <dbReference type="PROSITE-ProRule" id="PRU00221"/>
    </source>
</evidence>
<dbReference type="PANTHER" id="PTHR14085:SF3">
    <property type="entry name" value="WD REPEAT-CONTAINING PROTEIN 46"/>
    <property type="match status" value="1"/>
</dbReference>
<feature type="compositionally biased region" description="Basic residues" evidence="9">
    <location>
        <begin position="468"/>
        <end position="477"/>
    </location>
</feature>
<dbReference type="InterPro" id="IPR036322">
    <property type="entry name" value="WD40_repeat_dom_sf"/>
</dbReference>
<dbReference type="SMART" id="SM01033">
    <property type="entry name" value="BING4CT"/>
    <property type="match status" value="1"/>
</dbReference>
<feature type="repeat" description="WD" evidence="8">
    <location>
        <begin position="240"/>
        <end position="281"/>
    </location>
</feature>
<dbReference type="OrthoDB" id="10251154at2759"/>
<name>A0A4P9X5A7_9FUNG</name>
<proteinExistence type="predicted"/>
<evidence type="ECO:0000256" key="6">
    <source>
        <dbReference type="ARBA" id="ARBA00023242"/>
    </source>
</evidence>
<dbReference type="Gene3D" id="2.130.10.10">
    <property type="entry name" value="YVTN repeat-like/Quinoprotein amine dehydrogenase"/>
    <property type="match status" value="1"/>
</dbReference>
<dbReference type="InterPro" id="IPR012952">
    <property type="entry name" value="BING4_C_dom"/>
</dbReference>
<dbReference type="GO" id="GO:0030686">
    <property type="term" value="C:90S preribosome"/>
    <property type="evidence" value="ECO:0007669"/>
    <property type="project" value="TreeGrafter"/>
</dbReference>
<dbReference type="InterPro" id="IPR040315">
    <property type="entry name" value="WDR46/Utp7"/>
</dbReference>
<dbReference type="PROSITE" id="PS50082">
    <property type="entry name" value="WD_REPEATS_2"/>
    <property type="match status" value="1"/>
</dbReference>
<evidence type="ECO:0000259" key="10">
    <source>
        <dbReference type="SMART" id="SM01033"/>
    </source>
</evidence>
<keyword evidence="6" id="KW-0539">Nucleus</keyword>
<dbReference type="PROSITE" id="PS50294">
    <property type="entry name" value="WD_REPEATS_REGION"/>
    <property type="match status" value="1"/>
</dbReference>
<dbReference type="FunFam" id="2.130.10.10:FF:000378">
    <property type="entry name" value="U3 small nucleolar RNA-associated protein 7"/>
    <property type="match status" value="1"/>
</dbReference>
<feature type="domain" description="BING4 C-terminal" evidence="10">
    <location>
        <begin position="321"/>
        <end position="402"/>
    </location>
</feature>
<dbReference type="AlphaFoldDB" id="A0A4P9X5A7"/>
<evidence type="ECO:0000256" key="5">
    <source>
        <dbReference type="ARBA" id="ARBA00022737"/>
    </source>
</evidence>
<dbReference type="GO" id="GO:0032040">
    <property type="term" value="C:small-subunit processome"/>
    <property type="evidence" value="ECO:0007669"/>
    <property type="project" value="TreeGrafter"/>
</dbReference>
<evidence type="ECO:0000256" key="1">
    <source>
        <dbReference type="ARBA" id="ARBA00004099"/>
    </source>
</evidence>
<dbReference type="Proteomes" id="UP000274922">
    <property type="component" value="Unassembled WGS sequence"/>
</dbReference>
<keyword evidence="3" id="KW-0698">rRNA processing</keyword>
<dbReference type="PANTHER" id="PTHR14085">
    <property type="entry name" value="WD-REPEAT PROTEIN BING4"/>
    <property type="match status" value="1"/>
</dbReference>
<dbReference type="SMART" id="SM00320">
    <property type="entry name" value="WD40"/>
    <property type="match status" value="5"/>
</dbReference>
<feature type="region of interest" description="Disordered" evidence="9">
    <location>
        <begin position="445"/>
        <end position="477"/>
    </location>
</feature>